<evidence type="ECO:0000313" key="11">
    <source>
        <dbReference type="Proteomes" id="UP000196531"/>
    </source>
</evidence>
<dbReference type="InterPro" id="IPR011324">
    <property type="entry name" value="Cytotoxic_necrot_fac-like_cat"/>
</dbReference>
<evidence type="ECO:0000256" key="9">
    <source>
        <dbReference type="ARBA" id="ARBA00049893"/>
    </source>
</evidence>
<comment type="catalytic activity">
    <reaction evidence="7">
        <text>adenosine + H2O + H(+) = inosine + NH4(+)</text>
        <dbReference type="Rhea" id="RHEA:24408"/>
        <dbReference type="ChEBI" id="CHEBI:15377"/>
        <dbReference type="ChEBI" id="CHEBI:15378"/>
        <dbReference type="ChEBI" id="CHEBI:16335"/>
        <dbReference type="ChEBI" id="CHEBI:17596"/>
        <dbReference type="ChEBI" id="CHEBI:28938"/>
        <dbReference type="EC" id="3.5.4.4"/>
    </reaction>
    <physiologicalReaction direction="left-to-right" evidence="7">
        <dbReference type="Rhea" id="RHEA:24409"/>
    </physiologicalReaction>
</comment>
<evidence type="ECO:0000256" key="6">
    <source>
        <dbReference type="ARBA" id="ARBA00022833"/>
    </source>
</evidence>
<dbReference type="AlphaFoldDB" id="A0A1Y5F5R9"/>
<dbReference type="PANTHER" id="PTHR30616:SF2">
    <property type="entry name" value="PURINE NUCLEOSIDE PHOSPHORYLASE LACC1"/>
    <property type="match status" value="1"/>
</dbReference>
<evidence type="ECO:0000256" key="5">
    <source>
        <dbReference type="ARBA" id="ARBA00022801"/>
    </source>
</evidence>
<dbReference type="EMBL" id="MAAO01000006">
    <property type="protein sequence ID" value="OUR96236.1"/>
    <property type="molecule type" value="Genomic_DNA"/>
</dbReference>
<evidence type="ECO:0000256" key="3">
    <source>
        <dbReference type="ARBA" id="ARBA00022679"/>
    </source>
</evidence>
<dbReference type="GO" id="GO:0017061">
    <property type="term" value="F:S-methyl-5-thioadenosine phosphorylase activity"/>
    <property type="evidence" value="ECO:0007669"/>
    <property type="project" value="UniProtKB-EC"/>
</dbReference>
<dbReference type="Gene3D" id="3.60.140.10">
    <property type="entry name" value="CNF1/YfiH-like putative cysteine hydrolases"/>
    <property type="match status" value="1"/>
</dbReference>
<evidence type="ECO:0000256" key="1">
    <source>
        <dbReference type="ARBA" id="ARBA00000553"/>
    </source>
</evidence>
<evidence type="ECO:0000313" key="10">
    <source>
        <dbReference type="EMBL" id="OUR96236.1"/>
    </source>
</evidence>
<dbReference type="Proteomes" id="UP000196531">
    <property type="component" value="Unassembled WGS sequence"/>
</dbReference>
<evidence type="ECO:0000256" key="8">
    <source>
        <dbReference type="ARBA" id="ARBA00048968"/>
    </source>
</evidence>
<keyword evidence="5" id="KW-0378">Hydrolase</keyword>
<dbReference type="PANTHER" id="PTHR30616">
    <property type="entry name" value="UNCHARACTERIZED PROTEIN YFIH"/>
    <property type="match status" value="1"/>
</dbReference>
<dbReference type="InterPro" id="IPR003730">
    <property type="entry name" value="Cu_polyphenol_OxRdtase"/>
</dbReference>
<keyword evidence="4" id="KW-0479">Metal-binding</keyword>
<comment type="similarity">
    <text evidence="2">Belongs to the purine nucleoside phosphorylase YfiH/LACC1 family.</text>
</comment>
<dbReference type="GO" id="GO:0005507">
    <property type="term" value="F:copper ion binding"/>
    <property type="evidence" value="ECO:0007669"/>
    <property type="project" value="TreeGrafter"/>
</dbReference>
<organism evidence="10 11">
    <name type="scientific">Halobacteriovorax marinus</name>
    <dbReference type="NCBI Taxonomy" id="97084"/>
    <lineage>
        <taxon>Bacteria</taxon>
        <taxon>Pseudomonadati</taxon>
        <taxon>Bdellovibrionota</taxon>
        <taxon>Bacteriovoracia</taxon>
        <taxon>Bacteriovoracales</taxon>
        <taxon>Halobacteriovoraceae</taxon>
        <taxon>Halobacteriovorax</taxon>
    </lineage>
</organism>
<evidence type="ECO:0008006" key="12">
    <source>
        <dbReference type="Google" id="ProtNLM"/>
    </source>
</evidence>
<keyword evidence="3" id="KW-0808">Transferase</keyword>
<keyword evidence="6" id="KW-0862">Zinc</keyword>
<comment type="caution">
    <text evidence="10">The sequence shown here is derived from an EMBL/GenBank/DDBJ whole genome shotgun (WGS) entry which is preliminary data.</text>
</comment>
<dbReference type="Pfam" id="PF02578">
    <property type="entry name" value="Cu-oxidase_4"/>
    <property type="match status" value="1"/>
</dbReference>
<name>A0A1Y5F5R9_9BACT</name>
<gene>
    <name evidence="10" type="ORF">A9Q84_07715</name>
</gene>
<dbReference type="GO" id="GO:0016787">
    <property type="term" value="F:hydrolase activity"/>
    <property type="evidence" value="ECO:0007669"/>
    <property type="project" value="UniProtKB-KW"/>
</dbReference>
<evidence type="ECO:0000256" key="2">
    <source>
        <dbReference type="ARBA" id="ARBA00007353"/>
    </source>
</evidence>
<comment type="catalytic activity">
    <reaction evidence="8">
        <text>adenosine + phosphate = alpha-D-ribose 1-phosphate + adenine</text>
        <dbReference type="Rhea" id="RHEA:27642"/>
        <dbReference type="ChEBI" id="CHEBI:16335"/>
        <dbReference type="ChEBI" id="CHEBI:16708"/>
        <dbReference type="ChEBI" id="CHEBI:43474"/>
        <dbReference type="ChEBI" id="CHEBI:57720"/>
        <dbReference type="EC" id="2.4.2.1"/>
    </reaction>
    <physiologicalReaction direction="left-to-right" evidence="8">
        <dbReference type="Rhea" id="RHEA:27643"/>
    </physiologicalReaction>
</comment>
<dbReference type="CDD" id="cd16833">
    <property type="entry name" value="YfiH"/>
    <property type="match status" value="1"/>
</dbReference>
<sequence length="193" mass="22274">MATKVYEKKFNKHIFEVWNDFPEVTDLIYLSQTHSNIVLKADKSSIGQVGDGIVSDHFPLAVKTADCIPIVLIGASEFSIIHAGWQGLKKEILSNQLIRDLSPTFAFIGPHIRVENYEVQQEFTENFPKSNNFHSNDGKIYFDMSKEVYSQLKSLYPEIIIEDCELDTYSHKELRSFRNGDKEQRNWNLISKI</sequence>
<accession>A0A1Y5F5R9</accession>
<protein>
    <recommendedName>
        <fullName evidence="12">Purine nucleoside phosphorylase</fullName>
    </recommendedName>
</protein>
<evidence type="ECO:0000256" key="4">
    <source>
        <dbReference type="ARBA" id="ARBA00022723"/>
    </source>
</evidence>
<comment type="catalytic activity">
    <reaction evidence="9">
        <text>S-methyl-5'-thioadenosine + phosphate = 5-(methylsulfanyl)-alpha-D-ribose 1-phosphate + adenine</text>
        <dbReference type="Rhea" id="RHEA:11852"/>
        <dbReference type="ChEBI" id="CHEBI:16708"/>
        <dbReference type="ChEBI" id="CHEBI:17509"/>
        <dbReference type="ChEBI" id="CHEBI:43474"/>
        <dbReference type="ChEBI" id="CHEBI:58533"/>
        <dbReference type="EC" id="2.4.2.28"/>
    </reaction>
    <physiologicalReaction direction="left-to-right" evidence="9">
        <dbReference type="Rhea" id="RHEA:11853"/>
    </physiologicalReaction>
</comment>
<reference evidence="11" key="1">
    <citation type="journal article" date="2017" name="Proc. Natl. Acad. Sci. U.S.A.">
        <title>Simulation of Deepwater Horizon oil plume reveals substrate specialization within a complex community of hydrocarbon-degraders.</title>
        <authorList>
            <person name="Hu P."/>
            <person name="Dubinsky E.A."/>
            <person name="Probst A.J."/>
            <person name="Wang J."/>
            <person name="Sieber C.M.K."/>
            <person name="Tom L.M."/>
            <person name="Gardinali P."/>
            <person name="Banfield J.F."/>
            <person name="Atlas R.M."/>
            <person name="Andersen G.L."/>
        </authorList>
    </citation>
    <scope>NUCLEOTIDE SEQUENCE [LARGE SCALE GENOMIC DNA]</scope>
</reference>
<evidence type="ECO:0000256" key="7">
    <source>
        <dbReference type="ARBA" id="ARBA00047989"/>
    </source>
</evidence>
<comment type="catalytic activity">
    <reaction evidence="1">
        <text>inosine + phosphate = alpha-D-ribose 1-phosphate + hypoxanthine</text>
        <dbReference type="Rhea" id="RHEA:27646"/>
        <dbReference type="ChEBI" id="CHEBI:17368"/>
        <dbReference type="ChEBI" id="CHEBI:17596"/>
        <dbReference type="ChEBI" id="CHEBI:43474"/>
        <dbReference type="ChEBI" id="CHEBI:57720"/>
        <dbReference type="EC" id="2.4.2.1"/>
    </reaction>
    <physiologicalReaction direction="left-to-right" evidence="1">
        <dbReference type="Rhea" id="RHEA:27647"/>
    </physiologicalReaction>
</comment>
<proteinExistence type="inferred from homology"/>
<dbReference type="SUPFAM" id="SSF64438">
    <property type="entry name" value="CNF1/YfiH-like putative cysteine hydrolases"/>
    <property type="match status" value="1"/>
</dbReference>
<dbReference type="InterPro" id="IPR038371">
    <property type="entry name" value="Cu_polyphenol_OxRdtase_sf"/>
</dbReference>